<feature type="transmembrane region" description="Helical" evidence="8">
    <location>
        <begin position="135"/>
        <end position="153"/>
    </location>
</feature>
<feature type="transmembrane region" description="Helical" evidence="8">
    <location>
        <begin position="289"/>
        <end position="307"/>
    </location>
</feature>
<evidence type="ECO:0008006" key="11">
    <source>
        <dbReference type="Google" id="ProtNLM"/>
    </source>
</evidence>
<dbReference type="OrthoDB" id="9783652at2"/>
<keyword evidence="10" id="KW-1185">Reference proteome</keyword>
<feature type="transmembrane region" description="Helical" evidence="8">
    <location>
        <begin position="6"/>
        <end position="27"/>
    </location>
</feature>
<dbReference type="RefSeq" id="WP_021071827.1">
    <property type="nucleotide sequence ID" value="NZ_ATDL01000021.1"/>
</dbReference>
<keyword evidence="5 8" id="KW-1133">Transmembrane helix</keyword>
<feature type="transmembrane region" description="Helical" evidence="8">
    <location>
        <begin position="187"/>
        <end position="208"/>
    </location>
</feature>
<evidence type="ECO:0000256" key="4">
    <source>
        <dbReference type="ARBA" id="ARBA00022692"/>
    </source>
</evidence>
<evidence type="ECO:0000256" key="5">
    <source>
        <dbReference type="ARBA" id="ARBA00022989"/>
    </source>
</evidence>
<dbReference type="GO" id="GO:0005886">
    <property type="term" value="C:plasma membrane"/>
    <property type="evidence" value="ECO:0007669"/>
    <property type="project" value="UniProtKB-SubCell"/>
</dbReference>
<feature type="transmembrane region" description="Helical" evidence="8">
    <location>
        <begin position="111"/>
        <end position="128"/>
    </location>
</feature>
<gene>
    <name evidence="9" type="ORF">M472_03025</name>
</gene>
<dbReference type="eggNOG" id="COG0472">
    <property type="taxonomic scope" value="Bacteria"/>
</dbReference>
<name>U2H7P9_9SPHI</name>
<dbReference type="GO" id="GO:0044038">
    <property type="term" value="P:cell wall macromolecule biosynthetic process"/>
    <property type="evidence" value="ECO:0007669"/>
    <property type="project" value="TreeGrafter"/>
</dbReference>
<proteinExistence type="predicted"/>
<feature type="transmembrane region" description="Helical" evidence="8">
    <location>
        <begin position="39"/>
        <end position="58"/>
    </location>
</feature>
<dbReference type="AlphaFoldDB" id="U2H7P9"/>
<feature type="transmembrane region" description="Helical" evidence="8">
    <location>
        <begin position="159"/>
        <end position="180"/>
    </location>
</feature>
<feature type="binding site" evidence="7">
    <location>
        <position position="190"/>
    </location>
    <ligand>
        <name>Mg(2+)</name>
        <dbReference type="ChEBI" id="CHEBI:18420"/>
    </ligand>
</feature>
<keyword evidence="7" id="KW-0479">Metal-binding</keyword>
<comment type="cofactor">
    <cofactor evidence="7">
        <name>Mg(2+)</name>
        <dbReference type="ChEBI" id="CHEBI:18420"/>
    </cofactor>
</comment>
<evidence type="ECO:0000313" key="9">
    <source>
        <dbReference type="EMBL" id="ERJ57731.1"/>
    </source>
</evidence>
<feature type="binding site" evidence="7">
    <location>
        <position position="130"/>
    </location>
    <ligand>
        <name>Mg(2+)</name>
        <dbReference type="ChEBI" id="CHEBI:18420"/>
    </ligand>
</feature>
<evidence type="ECO:0000256" key="3">
    <source>
        <dbReference type="ARBA" id="ARBA00022679"/>
    </source>
</evidence>
<dbReference type="PANTHER" id="PTHR22926:SF3">
    <property type="entry name" value="UNDECAPRENYL-PHOSPHATE ALPHA-N-ACETYLGLUCOSAMINYL 1-PHOSPHATE TRANSFERASE"/>
    <property type="match status" value="1"/>
</dbReference>
<reference evidence="9 10" key="1">
    <citation type="journal article" date="2013" name="Genome Announc.">
        <title>The Draft Genome Sequence of Sphingomonas paucimobilis Strain HER1398 (Proteobacteria), Host to the Giant PAU Phage, Indicates That It Is a Member of the Genus Sphingobacterium (Bacteroidetes).</title>
        <authorList>
            <person name="White R.A.III."/>
            <person name="Suttle C.A."/>
        </authorList>
    </citation>
    <scope>NUCLEOTIDE SEQUENCE [LARGE SCALE GENOMIC DNA]</scope>
    <source>
        <strain evidence="9 10">HER1398</strain>
    </source>
</reference>
<feature type="transmembrane region" description="Helical" evidence="8">
    <location>
        <begin position="214"/>
        <end position="232"/>
    </location>
</feature>
<dbReference type="GO" id="GO:0071555">
    <property type="term" value="P:cell wall organization"/>
    <property type="evidence" value="ECO:0007669"/>
    <property type="project" value="TreeGrafter"/>
</dbReference>
<dbReference type="PANTHER" id="PTHR22926">
    <property type="entry name" value="PHOSPHO-N-ACETYLMURAMOYL-PENTAPEPTIDE-TRANSFERASE"/>
    <property type="match status" value="1"/>
</dbReference>
<protein>
    <recommendedName>
        <fullName evidence="11">UDP-GlcNAc:UDP-phosphate GlcNAc-1-phosphate transferase</fullName>
    </recommendedName>
</protein>
<dbReference type="GO" id="GO:0016780">
    <property type="term" value="F:phosphotransferase activity, for other substituted phosphate groups"/>
    <property type="evidence" value="ECO:0007669"/>
    <property type="project" value="InterPro"/>
</dbReference>
<dbReference type="STRING" id="1346330.M472_03025"/>
<evidence type="ECO:0000256" key="1">
    <source>
        <dbReference type="ARBA" id="ARBA00004651"/>
    </source>
</evidence>
<dbReference type="CDD" id="cd06854">
    <property type="entry name" value="GT_WbpL_WbcO_like"/>
    <property type="match status" value="1"/>
</dbReference>
<organism evidence="9 10">
    <name type="scientific">Sphingobacterium paucimobilis HER1398</name>
    <dbReference type="NCBI Taxonomy" id="1346330"/>
    <lineage>
        <taxon>Bacteria</taxon>
        <taxon>Pseudomonadati</taxon>
        <taxon>Bacteroidota</taxon>
        <taxon>Sphingobacteriia</taxon>
        <taxon>Sphingobacteriales</taxon>
        <taxon>Sphingobacteriaceae</taxon>
        <taxon>Sphingobacterium</taxon>
    </lineage>
</organism>
<sequence>MIYALIFIALFILELVYFKIADRFNIIDKPNERSSHTTVTLRGGGIIFYVAVLIYFILSRFQYPWFFLGLTMMTVVSFLDDIFTLSNKIRLLVHFASVMLLAYQLDLFEMPWYFLLIGFVVAVGVINAYNFMDGINGITACYSLAVGGLLLLVNQKVGFIESDLLVCVLLGTLVFTFFNFRMRAKCFAGDVGSVAMAYILLFALGMLILTTGKLIYILFLAIYGVDAVWTIIRRLYLRENIFQAHRSHLYQYLGNEAGVNKLLVSLLYGVLQFGLGYMVIRIAEHDGQTQLFFAIGVLLGLSLLYLLGKAYVIRRFVESAE</sequence>
<keyword evidence="3" id="KW-0808">Transferase</keyword>
<keyword evidence="6 8" id="KW-0472">Membrane</keyword>
<keyword evidence="4 8" id="KW-0812">Transmembrane</keyword>
<dbReference type="PATRIC" id="fig|1346330.5.peg.3701"/>
<dbReference type="Proteomes" id="UP000016584">
    <property type="component" value="Unassembled WGS sequence"/>
</dbReference>
<dbReference type="GO" id="GO:0046872">
    <property type="term" value="F:metal ion binding"/>
    <property type="evidence" value="ECO:0007669"/>
    <property type="project" value="UniProtKB-KW"/>
</dbReference>
<evidence type="ECO:0000256" key="7">
    <source>
        <dbReference type="PIRSR" id="PIRSR600715-1"/>
    </source>
</evidence>
<dbReference type="InterPro" id="IPR000715">
    <property type="entry name" value="Glycosyl_transferase_4"/>
</dbReference>
<evidence type="ECO:0000256" key="6">
    <source>
        <dbReference type="ARBA" id="ARBA00023136"/>
    </source>
</evidence>
<keyword evidence="7" id="KW-0460">Magnesium</keyword>
<comment type="caution">
    <text evidence="9">The sequence shown here is derived from an EMBL/GenBank/DDBJ whole genome shotgun (WGS) entry which is preliminary data.</text>
</comment>
<evidence type="ECO:0000313" key="10">
    <source>
        <dbReference type="Proteomes" id="UP000016584"/>
    </source>
</evidence>
<dbReference type="GO" id="GO:0009103">
    <property type="term" value="P:lipopolysaccharide biosynthetic process"/>
    <property type="evidence" value="ECO:0007669"/>
    <property type="project" value="TreeGrafter"/>
</dbReference>
<feature type="transmembrane region" description="Helical" evidence="8">
    <location>
        <begin position="64"/>
        <end position="82"/>
    </location>
</feature>
<keyword evidence="2" id="KW-1003">Cell membrane</keyword>
<accession>U2H7P9</accession>
<evidence type="ECO:0000256" key="2">
    <source>
        <dbReference type="ARBA" id="ARBA00022475"/>
    </source>
</evidence>
<dbReference type="EMBL" id="ATDL01000021">
    <property type="protein sequence ID" value="ERJ57731.1"/>
    <property type="molecule type" value="Genomic_DNA"/>
</dbReference>
<comment type="subcellular location">
    <subcellularLocation>
        <location evidence="1">Cell membrane</location>
        <topology evidence="1">Multi-pass membrane protein</topology>
    </subcellularLocation>
</comment>
<dbReference type="Pfam" id="PF00953">
    <property type="entry name" value="Glycos_transf_4"/>
    <property type="match status" value="1"/>
</dbReference>
<feature type="transmembrane region" description="Helical" evidence="8">
    <location>
        <begin position="262"/>
        <end position="283"/>
    </location>
</feature>
<evidence type="ECO:0000256" key="8">
    <source>
        <dbReference type="SAM" id="Phobius"/>
    </source>
</evidence>